<feature type="transmembrane region" description="Helical" evidence="1">
    <location>
        <begin position="116"/>
        <end position="137"/>
    </location>
</feature>
<dbReference type="AlphaFoldDB" id="A0A1I5YB18"/>
<dbReference type="Proteomes" id="UP000199031">
    <property type="component" value="Unassembled WGS sequence"/>
</dbReference>
<dbReference type="STRING" id="1465490.SAMN05444277_11171"/>
<protein>
    <submittedName>
        <fullName evidence="2">Uncharacterized membrane protein</fullName>
    </submittedName>
</protein>
<sequence length="227" mass="25676">MQSKKEKDFDSYLLRMHPLQRIAISLIISFIAFFILKKTSSLIKITLMWDAFALCYLILSWIVIAKRSVPQIKKLATKDDGSAIFVFMLIVLSSLASMFTVLLLMLSQQNSSERDILYLPAAISGMMLSWIMVHSIYTFHYAHIYYDDDENNPGKDATGLEFPGNTKPNYLDFAYFSFVIGCTFQVSDVEVSSPKIRLIVLFHGLLSFALNTFVVALTINLIAGLSK</sequence>
<evidence type="ECO:0000313" key="3">
    <source>
        <dbReference type="Proteomes" id="UP000199031"/>
    </source>
</evidence>
<feature type="transmembrane region" description="Helical" evidence="1">
    <location>
        <begin position="18"/>
        <end position="35"/>
    </location>
</feature>
<organism evidence="2 3">
    <name type="scientific">Parafilimonas terrae</name>
    <dbReference type="NCBI Taxonomy" id="1465490"/>
    <lineage>
        <taxon>Bacteria</taxon>
        <taxon>Pseudomonadati</taxon>
        <taxon>Bacteroidota</taxon>
        <taxon>Chitinophagia</taxon>
        <taxon>Chitinophagales</taxon>
        <taxon>Chitinophagaceae</taxon>
        <taxon>Parafilimonas</taxon>
    </lineage>
</organism>
<keyword evidence="3" id="KW-1185">Reference proteome</keyword>
<dbReference type="RefSeq" id="WP_218148520.1">
    <property type="nucleotide sequence ID" value="NZ_FOXQ01000011.1"/>
</dbReference>
<keyword evidence="1" id="KW-0812">Transmembrane</keyword>
<evidence type="ECO:0000313" key="2">
    <source>
        <dbReference type="EMBL" id="SFQ41320.1"/>
    </source>
</evidence>
<keyword evidence="1" id="KW-0472">Membrane</keyword>
<proteinExistence type="predicted"/>
<feature type="transmembrane region" description="Helical" evidence="1">
    <location>
        <begin position="198"/>
        <end position="223"/>
    </location>
</feature>
<accession>A0A1I5YB18</accession>
<dbReference type="Pfam" id="PF07077">
    <property type="entry name" value="DUF1345"/>
    <property type="match status" value="1"/>
</dbReference>
<feature type="transmembrane region" description="Helical" evidence="1">
    <location>
        <begin position="47"/>
        <end position="64"/>
    </location>
</feature>
<feature type="transmembrane region" description="Helical" evidence="1">
    <location>
        <begin position="84"/>
        <end position="104"/>
    </location>
</feature>
<dbReference type="InterPro" id="IPR009781">
    <property type="entry name" value="DUF1345"/>
</dbReference>
<dbReference type="EMBL" id="FOXQ01000011">
    <property type="protein sequence ID" value="SFQ41320.1"/>
    <property type="molecule type" value="Genomic_DNA"/>
</dbReference>
<name>A0A1I5YB18_9BACT</name>
<reference evidence="2 3" key="1">
    <citation type="submission" date="2016-10" db="EMBL/GenBank/DDBJ databases">
        <authorList>
            <person name="de Groot N.N."/>
        </authorList>
    </citation>
    <scope>NUCLEOTIDE SEQUENCE [LARGE SCALE GENOMIC DNA]</scope>
    <source>
        <strain evidence="2 3">DSM 28286</strain>
    </source>
</reference>
<gene>
    <name evidence="2" type="ORF">SAMN05444277_11171</name>
</gene>
<keyword evidence="1" id="KW-1133">Transmembrane helix</keyword>
<evidence type="ECO:0000256" key="1">
    <source>
        <dbReference type="SAM" id="Phobius"/>
    </source>
</evidence>